<reference evidence="20" key="1">
    <citation type="submission" date="2017-02" db="UniProtKB">
        <authorList>
            <consortium name="WormBaseParasite"/>
        </authorList>
    </citation>
    <scope>IDENTIFICATION</scope>
</reference>
<feature type="domain" description="P-type ATPase A" evidence="16">
    <location>
        <begin position="275"/>
        <end position="387"/>
    </location>
</feature>
<feature type="transmembrane region" description="Helical" evidence="14">
    <location>
        <begin position="1088"/>
        <end position="1109"/>
    </location>
</feature>
<dbReference type="InterPro" id="IPR001757">
    <property type="entry name" value="P_typ_ATPase"/>
</dbReference>
<comment type="catalytic activity">
    <reaction evidence="13 14">
        <text>ATP + H2O = ADP + phosphate + H(+)</text>
        <dbReference type="Rhea" id="RHEA:13065"/>
        <dbReference type="ChEBI" id="CHEBI:15377"/>
        <dbReference type="ChEBI" id="CHEBI:15378"/>
        <dbReference type="ChEBI" id="CHEBI:30616"/>
        <dbReference type="ChEBI" id="CHEBI:43474"/>
        <dbReference type="ChEBI" id="CHEBI:456216"/>
    </reaction>
</comment>
<evidence type="ECO:0000313" key="18">
    <source>
        <dbReference type="EMBL" id="VDK39258.1"/>
    </source>
</evidence>
<dbReference type="NCBIfam" id="TIGR01494">
    <property type="entry name" value="ATPase_P-type"/>
    <property type="match status" value="1"/>
</dbReference>
<dbReference type="InterPro" id="IPR036412">
    <property type="entry name" value="HAD-like_sf"/>
</dbReference>
<dbReference type="EC" id="7.2.2.-" evidence="14"/>
<dbReference type="GO" id="GO:0046872">
    <property type="term" value="F:metal ion binding"/>
    <property type="evidence" value="ECO:0007669"/>
    <property type="project" value="UniProtKB-UniRule"/>
</dbReference>
<dbReference type="InterPro" id="IPR023298">
    <property type="entry name" value="ATPase_P-typ_TM_dom_sf"/>
</dbReference>
<keyword evidence="11 14" id="KW-1133">Transmembrane helix</keyword>
<evidence type="ECO:0000313" key="19">
    <source>
        <dbReference type="Proteomes" id="UP000282613"/>
    </source>
</evidence>
<evidence type="ECO:0000256" key="12">
    <source>
        <dbReference type="ARBA" id="ARBA00023136"/>
    </source>
</evidence>
<dbReference type="InterPro" id="IPR059000">
    <property type="entry name" value="ATPase_P-type_domA"/>
</dbReference>
<organism evidence="20">
    <name type="scientific">Taenia asiatica</name>
    <name type="common">Asian tapeworm</name>
    <dbReference type="NCBI Taxonomy" id="60517"/>
    <lineage>
        <taxon>Eukaryota</taxon>
        <taxon>Metazoa</taxon>
        <taxon>Spiralia</taxon>
        <taxon>Lophotrochozoa</taxon>
        <taxon>Platyhelminthes</taxon>
        <taxon>Cestoda</taxon>
        <taxon>Eucestoda</taxon>
        <taxon>Cyclophyllidea</taxon>
        <taxon>Taeniidae</taxon>
        <taxon>Taenia</taxon>
    </lineage>
</organism>
<dbReference type="SUPFAM" id="SSF81653">
    <property type="entry name" value="Calcium ATPase, transduction domain A"/>
    <property type="match status" value="1"/>
</dbReference>
<comment type="similarity">
    <text evidence="2 14">Belongs to the cation transport ATPase (P-type) (TC 3.A.3) family. Type V subfamily.</text>
</comment>
<dbReference type="InterPro" id="IPR018303">
    <property type="entry name" value="ATPase_P-typ_P_site"/>
</dbReference>
<protein>
    <recommendedName>
        <fullName evidence="14">Cation-transporting ATPase</fullName>
        <ecNumber evidence="14">7.2.2.-</ecNumber>
    </recommendedName>
</protein>
<dbReference type="NCBIfam" id="TIGR01657">
    <property type="entry name" value="P-ATPase-V"/>
    <property type="match status" value="1"/>
</dbReference>
<feature type="transmembrane region" description="Helical" evidence="14">
    <location>
        <begin position="441"/>
        <end position="460"/>
    </location>
</feature>
<evidence type="ECO:0000256" key="13">
    <source>
        <dbReference type="ARBA" id="ARBA00049360"/>
    </source>
</evidence>
<evidence type="ECO:0000256" key="2">
    <source>
        <dbReference type="ARBA" id="ARBA00006000"/>
    </source>
</evidence>
<proteinExistence type="inferred from homology"/>
<evidence type="ECO:0000256" key="1">
    <source>
        <dbReference type="ARBA" id="ARBA00004107"/>
    </source>
</evidence>
<feature type="compositionally biased region" description="Basic residues" evidence="15">
    <location>
        <begin position="1377"/>
        <end position="1386"/>
    </location>
</feature>
<dbReference type="SUPFAM" id="SSF56784">
    <property type="entry name" value="HAD-like"/>
    <property type="match status" value="1"/>
</dbReference>
<feature type="compositionally biased region" description="Basic residues" evidence="15">
    <location>
        <begin position="1316"/>
        <end position="1330"/>
    </location>
</feature>
<feature type="transmembrane region" description="Helical" evidence="14">
    <location>
        <begin position="401"/>
        <end position="421"/>
    </location>
</feature>
<evidence type="ECO:0000256" key="11">
    <source>
        <dbReference type="ARBA" id="ARBA00022989"/>
    </source>
</evidence>
<reference evidence="18 19" key="2">
    <citation type="submission" date="2018-11" db="EMBL/GenBank/DDBJ databases">
        <authorList>
            <consortium name="Pathogen Informatics"/>
        </authorList>
    </citation>
    <scope>NUCLEOTIDE SEQUENCE [LARGE SCALE GENOMIC DNA]</scope>
</reference>
<dbReference type="GO" id="GO:0005524">
    <property type="term" value="F:ATP binding"/>
    <property type="evidence" value="ECO:0007669"/>
    <property type="project" value="UniProtKB-UniRule"/>
</dbReference>
<evidence type="ECO:0000256" key="5">
    <source>
        <dbReference type="ARBA" id="ARBA00022723"/>
    </source>
</evidence>
<dbReference type="GO" id="GO:0031902">
    <property type="term" value="C:late endosome membrane"/>
    <property type="evidence" value="ECO:0007669"/>
    <property type="project" value="UniProtKB-SubCell"/>
</dbReference>
<dbReference type="InterPro" id="IPR006544">
    <property type="entry name" value="P-type_TPase_V"/>
</dbReference>
<feature type="transmembrane region" description="Helical" evidence="14">
    <location>
        <begin position="1191"/>
        <end position="1215"/>
    </location>
</feature>
<keyword evidence="6 14" id="KW-0547">Nucleotide-binding</keyword>
<dbReference type="Gene3D" id="2.70.150.10">
    <property type="entry name" value="Calcium-transporting ATPase, cytoplasmic transduction domain A"/>
    <property type="match status" value="1"/>
</dbReference>
<feature type="region of interest" description="Disordered" evidence="15">
    <location>
        <begin position="1353"/>
        <end position="1417"/>
    </location>
</feature>
<keyword evidence="9 14" id="KW-0460">Magnesium</keyword>
<evidence type="ECO:0000259" key="17">
    <source>
        <dbReference type="Pfam" id="PF12409"/>
    </source>
</evidence>
<dbReference type="GO" id="GO:0140358">
    <property type="term" value="F:P-type transmembrane transporter activity"/>
    <property type="evidence" value="ECO:0007669"/>
    <property type="project" value="InterPro"/>
</dbReference>
<dbReference type="Pfam" id="PF00122">
    <property type="entry name" value="E1-E2_ATPase"/>
    <property type="match status" value="1"/>
</dbReference>
<evidence type="ECO:0000256" key="4">
    <source>
        <dbReference type="ARBA" id="ARBA00022692"/>
    </source>
</evidence>
<keyword evidence="7" id="KW-0967">Endosome</keyword>
<keyword evidence="5 14" id="KW-0479">Metal-binding</keyword>
<evidence type="ECO:0000256" key="10">
    <source>
        <dbReference type="ARBA" id="ARBA00022967"/>
    </source>
</evidence>
<gene>
    <name evidence="18" type="ORF">TASK_LOCUS7925</name>
</gene>
<dbReference type="EMBL" id="UYRS01018699">
    <property type="protein sequence ID" value="VDK39258.1"/>
    <property type="molecule type" value="Genomic_DNA"/>
</dbReference>
<dbReference type="FunFam" id="3.40.1110.10:FF:000026">
    <property type="entry name" value="Cation-transporting ATPase"/>
    <property type="match status" value="1"/>
</dbReference>
<dbReference type="PRINTS" id="PR00119">
    <property type="entry name" value="CATATPASE"/>
</dbReference>
<feature type="transmembrane region" description="Helical" evidence="14">
    <location>
        <begin position="1023"/>
        <end position="1043"/>
    </location>
</feature>
<feature type="domain" description="P5B-type ATPase N-terminal" evidence="17">
    <location>
        <begin position="25"/>
        <end position="108"/>
    </location>
</feature>
<feature type="compositionally biased region" description="Polar residues" evidence="15">
    <location>
        <begin position="774"/>
        <end position="783"/>
    </location>
</feature>
<keyword evidence="8 14" id="KW-0067">ATP-binding</keyword>
<keyword evidence="19" id="KW-1185">Reference proteome</keyword>
<keyword evidence="12 14" id="KW-0472">Membrane</keyword>
<dbReference type="GO" id="GO:0015203">
    <property type="term" value="F:polyamine transmembrane transporter activity"/>
    <property type="evidence" value="ECO:0007669"/>
    <property type="project" value="TreeGrafter"/>
</dbReference>
<dbReference type="FunFam" id="1.20.1110.10:FF:000023">
    <property type="entry name" value="Cation-transporting ATPase"/>
    <property type="match status" value="1"/>
</dbReference>
<evidence type="ECO:0000256" key="8">
    <source>
        <dbReference type="ARBA" id="ARBA00022840"/>
    </source>
</evidence>
<comment type="subcellular location">
    <subcellularLocation>
        <location evidence="1">Late endosome membrane</location>
        <topology evidence="1">Multi-pass membrane protein</topology>
    </subcellularLocation>
    <subcellularLocation>
        <location evidence="14">Membrane</location>
        <topology evidence="14">Multi-pass membrane protein</topology>
    </subcellularLocation>
</comment>
<keyword evidence="3" id="KW-0597">Phosphoprotein</keyword>
<dbReference type="PROSITE" id="PS00154">
    <property type="entry name" value="ATPASE_E1_E2"/>
    <property type="match status" value="1"/>
</dbReference>
<dbReference type="WBParaSite" id="TASK_0000792401-mRNA-1">
    <property type="protein sequence ID" value="TASK_0000792401-mRNA-1"/>
    <property type="gene ID" value="TASK_0000792401"/>
</dbReference>
<dbReference type="Gene3D" id="3.40.1110.10">
    <property type="entry name" value="Calcium-transporting ATPase, cytoplasmic domain N"/>
    <property type="match status" value="1"/>
</dbReference>
<feature type="region of interest" description="Disordered" evidence="15">
    <location>
        <begin position="762"/>
        <end position="790"/>
    </location>
</feature>
<dbReference type="FunFam" id="3.40.50.1000:FF:000068">
    <property type="entry name" value="Cation-transporting ATPase"/>
    <property type="match status" value="1"/>
</dbReference>
<feature type="transmembrane region" description="Helical" evidence="14">
    <location>
        <begin position="1153"/>
        <end position="1171"/>
    </location>
</feature>
<feature type="transmembrane region" description="Helical" evidence="14">
    <location>
        <begin position="1121"/>
        <end position="1141"/>
    </location>
</feature>
<feature type="transmembrane region" description="Helical" evidence="14">
    <location>
        <begin position="223"/>
        <end position="243"/>
    </location>
</feature>
<evidence type="ECO:0000256" key="15">
    <source>
        <dbReference type="SAM" id="MobiDB-lite"/>
    </source>
</evidence>
<dbReference type="Pfam" id="PF13246">
    <property type="entry name" value="Cation_ATPase"/>
    <property type="match status" value="1"/>
</dbReference>
<dbReference type="STRING" id="60517.A0A0R3WBB6"/>
<name>A0A0R3WBB6_TAEAS</name>
<feature type="compositionally biased region" description="Basic and acidic residues" evidence="15">
    <location>
        <begin position="1395"/>
        <end position="1405"/>
    </location>
</feature>
<dbReference type="GO" id="GO:0006874">
    <property type="term" value="P:intracellular calcium ion homeostasis"/>
    <property type="evidence" value="ECO:0007669"/>
    <property type="project" value="TreeGrafter"/>
</dbReference>
<dbReference type="SUPFAM" id="SSF81665">
    <property type="entry name" value="Calcium ATPase, transmembrane domain M"/>
    <property type="match status" value="1"/>
</dbReference>
<dbReference type="PANTHER" id="PTHR45630:SF8">
    <property type="entry name" value="CATION-TRANSPORTING ATPASE"/>
    <property type="match status" value="1"/>
</dbReference>
<dbReference type="GO" id="GO:0016887">
    <property type="term" value="F:ATP hydrolysis activity"/>
    <property type="evidence" value="ECO:0007669"/>
    <property type="project" value="InterPro"/>
</dbReference>
<sequence length="1417" mass="158705">MCHLNVDDDECHCLISDADESLSDMWAFRHTKLATVRKWICYVLTVFFLRLVFQWFPQWHIRFTMSSCKIKDADMFLIKDSSGVFYIVSVNRARQAVFDVNDSGSTYSSALSDTSQFFTAETSQNGMDGSTQSWVYYKNLKYVLDSDDRHYYLLPNWDERPSSDIVNAQPLIESEVARRRSIYDVNDTPIPRRSVLKLLLTEGLNQFYVFQLASCILWFSDSYYYYAAAILLISAMSLSWNIYELRRNEKALRDTVTSYGTVNLCREINGNPKFFSVSSTDLVPGDIIEIPRDGCHMFCDAVLLQGNCIVNESTLTGESVPVTKIPFVASWGVNGASPPFELKASSKSVLFCGTSVIQSRNFADQKVTALVVRTGFRTAKGEMVRAILFPKPMKFKFTQDVNRFIGVLALVALGGFAFSVYIQLQNGTEPGDIVKRALDLITIAVPPALPVAMTVGIAFAQGRLKRKNIFCINPSVINVCGIIDVACFDKTGTITEDGLDLWGVIPNGHGTFEKPVPQPGELPQGPLLETMATCHSLTRIGGELSGDPLDLKMFLSTNWEFTEEISEDYCKFEMTIPAIVRPLISPSTEVTNATLADVETLPYEIGIVRQFPFSSTLQRMSVIARALNGSHFCVYTKGSPEMIETLCRKETLPRDFHKVLLEYTREGYRVLALAWRPLRVAYTRVMRLQRSSIERQLQFLGLLVMENRLKPESAPVIKLLKEARIRPVMVTGDNMLTALSVARDCEMIDEMDRIIIVSAKSPKQPPKGAISEVSGDSNISGEGSSAPDDSVASWRDLVQFHYAEDLHKPVTEVTTASKKRTHDPENGEMLDVIPRRSKIDRWLPCLRRERVPSSSDGAVVDDVEAYGASSNEEKASDKAQQLYANRMYGRTKLKHRITLRMVDRPDFHLAISGKTWAIIREHFPSLIPKLVVKGTVFARFSPEQKSQLVEALQCVGYSVSMCGDGANDCGALKAAHAGIALSQAEASVASPFTSGLQNIGCVPQLIREGRCALATSFGTFKFMMGYSITQFTSVLILYCVDAVLEDMQFLYIDLFVITSLGVTFSYTKAYGCLSPEPPTMRLVSTTTLLSLGSQLLLVIGTQLATFFYIGSQPWVFEKDAMTNTAIFLVSCYQYVLLAVIFSKGPPYRRRMYTNYLFLANVLIVLGTNLLINLYQGEALLDFMTLVVFPSYTVRIMLILIALANFLLGFLIEMLVEGVAFRRHMRELKKTFFPRYVARKDYERIREEIDRMGGDWPPIIRSASIQDIRTEFFAEEQQQDVTRGFSCDRARDDCSFCSEDDNHDSVRIHVPGGASSGRRRCHSSSHFRNRPRSLEASELRSLINQCEHDYAYQGSQDGASEQPPGMPVTAEGSDPKSTRSKCLHSSRYRTQSTACDQRKGPADADKIPVLPLHDPGIS</sequence>
<dbReference type="GO" id="GO:0019829">
    <property type="term" value="F:ATPase-coupled monoatomic cation transmembrane transporter activity"/>
    <property type="evidence" value="ECO:0007669"/>
    <property type="project" value="UniProtKB-UniRule"/>
</dbReference>
<feature type="region of interest" description="Disordered" evidence="15">
    <location>
        <begin position="1304"/>
        <end position="1332"/>
    </location>
</feature>
<evidence type="ECO:0000313" key="20">
    <source>
        <dbReference type="WBParaSite" id="TASK_0000792401-mRNA-1"/>
    </source>
</evidence>
<accession>A0A0R3WBB6</accession>
<dbReference type="PANTHER" id="PTHR45630">
    <property type="entry name" value="CATION-TRANSPORTING ATPASE-RELATED"/>
    <property type="match status" value="1"/>
</dbReference>
<feature type="transmembrane region" description="Helical" evidence="14">
    <location>
        <begin position="1049"/>
        <end position="1067"/>
    </location>
</feature>
<feature type="transmembrane region" description="Helical" evidence="14">
    <location>
        <begin position="39"/>
        <end position="56"/>
    </location>
</feature>
<dbReference type="InterPro" id="IPR023299">
    <property type="entry name" value="ATPase_P-typ_cyto_dom_N"/>
</dbReference>
<evidence type="ECO:0000256" key="6">
    <source>
        <dbReference type="ARBA" id="ARBA00022741"/>
    </source>
</evidence>
<evidence type="ECO:0000256" key="7">
    <source>
        <dbReference type="ARBA" id="ARBA00022753"/>
    </source>
</evidence>
<evidence type="ECO:0000256" key="14">
    <source>
        <dbReference type="RuleBase" id="RU362082"/>
    </source>
</evidence>
<evidence type="ECO:0000256" key="3">
    <source>
        <dbReference type="ARBA" id="ARBA00022553"/>
    </source>
</evidence>
<dbReference type="InterPro" id="IPR008250">
    <property type="entry name" value="ATPase_P-typ_transduc_dom_A_sf"/>
</dbReference>
<dbReference type="OrthoDB" id="48943at2759"/>
<dbReference type="InterPro" id="IPR047819">
    <property type="entry name" value="P5A-ATPase_N"/>
</dbReference>
<evidence type="ECO:0000256" key="9">
    <source>
        <dbReference type="ARBA" id="ARBA00022842"/>
    </source>
</evidence>
<evidence type="ECO:0000259" key="16">
    <source>
        <dbReference type="Pfam" id="PF00122"/>
    </source>
</evidence>
<keyword evidence="10 14" id="KW-1278">Translocase</keyword>
<dbReference type="Pfam" id="PF12409">
    <property type="entry name" value="P5-ATPase"/>
    <property type="match status" value="1"/>
</dbReference>
<keyword evidence="4 14" id="KW-0812">Transmembrane</keyword>
<dbReference type="InterPro" id="IPR023214">
    <property type="entry name" value="HAD_sf"/>
</dbReference>
<dbReference type="Gene3D" id="3.40.50.1000">
    <property type="entry name" value="HAD superfamily/HAD-like"/>
    <property type="match status" value="1"/>
</dbReference>
<dbReference type="Proteomes" id="UP000282613">
    <property type="component" value="Unassembled WGS sequence"/>
</dbReference>